<accession>A0A9W8B3S9</accession>
<dbReference type="GO" id="GO:0016787">
    <property type="term" value="F:hydrolase activity"/>
    <property type="evidence" value="ECO:0007669"/>
    <property type="project" value="UniProtKB-KW"/>
</dbReference>
<evidence type="ECO:0000256" key="7">
    <source>
        <dbReference type="ARBA" id="ARBA00023117"/>
    </source>
</evidence>
<feature type="domain" description="Helicase ATP-binding" evidence="13">
    <location>
        <begin position="526"/>
        <end position="692"/>
    </location>
</feature>
<feature type="domain" description="Bromo" evidence="12">
    <location>
        <begin position="1283"/>
        <end position="1353"/>
    </location>
</feature>
<dbReference type="InterPro" id="IPR014012">
    <property type="entry name" value="HSA_dom"/>
</dbReference>
<feature type="region of interest" description="Disordered" evidence="11">
    <location>
        <begin position="1508"/>
        <end position="1549"/>
    </location>
</feature>
<feature type="region of interest" description="Disordered" evidence="11">
    <location>
        <begin position="1"/>
        <end position="22"/>
    </location>
</feature>
<gene>
    <name evidence="17" type="primary">snf21</name>
    <name evidence="17" type="ORF">H4R34_001774</name>
</gene>
<dbReference type="SMART" id="SM00951">
    <property type="entry name" value="QLQ"/>
    <property type="match status" value="1"/>
</dbReference>
<keyword evidence="6" id="KW-0805">Transcription regulation</keyword>
<dbReference type="Pfam" id="PF07529">
    <property type="entry name" value="HSA"/>
    <property type="match status" value="1"/>
</dbReference>
<proteinExistence type="predicted"/>
<feature type="region of interest" description="Disordered" evidence="11">
    <location>
        <begin position="1472"/>
        <end position="1495"/>
    </location>
</feature>
<dbReference type="InterPro" id="IPR014978">
    <property type="entry name" value="Gln-Leu-Gln_QLQ"/>
</dbReference>
<sequence length="1549" mass="174020">MEVNAPSTPKGAGLLPNQGGGTNMAVPQDKLISVLKTIQLLKNRGDTEATNPDLAKLIHWVRQVSQHQQATAGSPVTNGTPAPANGVEAKPAAADAAVSTTTKDTKALPFNAAQLSALKMQITAYRFIAKNLPIPDDVRTALFTAMAGVSKKDLAEMENTKTLTGRIVEAARVQALDPASQALEKAYYAPYQLLKQVLAGPHPASRLQRLIIPGLTPTGLDPYAMVEERERRITNRVSNRIRELEDLPSNLSNQGSPTGDSTADQTPVAKADIVEASPSSALKLRALVELKSLKLLEKQKQMRRDILEGLRKNTTLVTAQDRTLFRRTKKLSKRDARLTERLERQHRIEREKRERQRHVDYLQSIVFHGRELTQWHRTYQTRQTRLGRSVLQYHTHVEREEQKRIERVSKERLNALKANDEEAYLKLLDQAKDTRITHLLSQTDQYLDSLTQAVQRQQTEGLHADPAMRGGVELMEEEPQYEFDGDQKNDYYATSHRISEVVTEQPSILVGGKLKDYQLKGLQWMVSLYNNRLNGILADEMGLGKTIQTISLITFLIERKRQNGPFLIIVPLSTLPNWSLEFEKWAPSVRMVVYKGPPQVRKAIQQNEIRHGNFQVLLTTFEYIIKDRPSLSRIKWVHMIIDEGHRMKNVKSKLTQTINQYYATRYRLILTGTPLQNNLPELWALLNFVLPKIFDSVTSFDDWFNTPFSGAGGQDRIELNEEEALLVIRRLHKVLRPFLLRRLKKDVESELPDKVESVIKCRMSALQLVLYNQVRKHGKMITGTTDKGKLGVKGLNNAIMQLRKLCNHPFVFEEIESYINPTKTTNELLYRVSGKFELLDRILPKLFGTGHRVLMFFQMTQVITIMEDFLHFRGWQYLRLDGSTKAEDRSGMLKVFNAPNSPYQVFLLSTRAGGLGLNLQSADTVIIFDSDWNPHQDLQAQDRAHRIGQTQEVRILRLITEKSVEEHILARAQYKLDMDGKVIQAGKFDNKSTAEEREAYLRSLLEVDQEEADGDEDTFDDDELNEILARGPHERGIFQRMDQERQQRELEAWRAHGHDGPLPDRLFTDAEVPDVYRQEYDPHEQERELENLERGNRARSNVFYADVLSEEQWLNAIENNDDIEALARQKRERRARRLERKAAREAAGLGDGSEGEDGGHDAMDSYRGSPAPRTLSRAAGGDQPPRKRGRPRKSEVFTAFADSGSPGLDDQGKPRGRKRAEDSLAAGSDHSQTGTPRRGGPGRGHKRRKMAEVDPLPAPVRQALTRVFETCYDAVFNCTDPADGRLRSDLFIELPSKRMYPEYYVLIRQPIAMSQIRKRMRSAHYRSVAEFRDDFNLMFKNACTFNEEGSWVYVDACEMKKVLNRQLDELCPDGEPAEYLAWKPTSNGMTDVIGDSTGAATTPMTAIDSLIALTTNPTSPSSMAGTTPTSTLAANDSIPPTPTSGAIAAKQRDNLVLNDEDAKPAAVAALLNGDTSEGGERTAAVPSPSSTPPSRLTLFTSVAESEGLTKLGGNTDDYAANHPTDAAAISESPSLPAQPSDGVGVGKEQ</sequence>
<dbReference type="InterPro" id="IPR000330">
    <property type="entry name" value="SNF2_N"/>
</dbReference>
<evidence type="ECO:0000256" key="10">
    <source>
        <dbReference type="PROSITE-ProRule" id="PRU00035"/>
    </source>
</evidence>
<dbReference type="Gene3D" id="1.20.920.10">
    <property type="entry name" value="Bromodomain-like"/>
    <property type="match status" value="1"/>
</dbReference>
<dbReference type="GO" id="GO:0005694">
    <property type="term" value="C:chromosome"/>
    <property type="evidence" value="ECO:0007669"/>
    <property type="project" value="UniProtKB-ARBA"/>
</dbReference>
<dbReference type="Pfam" id="PF00271">
    <property type="entry name" value="Helicase_C"/>
    <property type="match status" value="1"/>
</dbReference>
<evidence type="ECO:0000256" key="9">
    <source>
        <dbReference type="ARBA" id="ARBA00023242"/>
    </source>
</evidence>
<dbReference type="InterPro" id="IPR049730">
    <property type="entry name" value="SNF2/RAD54-like_C"/>
</dbReference>
<organism evidence="17 18">
    <name type="scientific">Dimargaris verticillata</name>
    <dbReference type="NCBI Taxonomy" id="2761393"/>
    <lineage>
        <taxon>Eukaryota</taxon>
        <taxon>Fungi</taxon>
        <taxon>Fungi incertae sedis</taxon>
        <taxon>Zoopagomycota</taxon>
        <taxon>Kickxellomycotina</taxon>
        <taxon>Dimargaritomycetes</taxon>
        <taxon>Dimargaritales</taxon>
        <taxon>Dimargaritaceae</taxon>
        <taxon>Dimargaris</taxon>
    </lineage>
</organism>
<keyword evidence="18" id="KW-1185">Reference proteome</keyword>
<dbReference type="InterPro" id="IPR038718">
    <property type="entry name" value="SNF2-like_sf"/>
</dbReference>
<dbReference type="Pfam" id="PF08880">
    <property type="entry name" value="QLQ"/>
    <property type="match status" value="1"/>
</dbReference>
<dbReference type="Proteomes" id="UP001151582">
    <property type="component" value="Unassembled WGS sequence"/>
</dbReference>
<comment type="caution">
    <text evidence="17">The sequence shown here is derived from an EMBL/GenBank/DDBJ whole genome shotgun (WGS) entry which is preliminary data.</text>
</comment>
<evidence type="ECO:0000256" key="8">
    <source>
        <dbReference type="ARBA" id="ARBA00023163"/>
    </source>
</evidence>
<evidence type="ECO:0000256" key="4">
    <source>
        <dbReference type="ARBA" id="ARBA00022806"/>
    </source>
</evidence>
<dbReference type="GO" id="GO:0042393">
    <property type="term" value="F:histone binding"/>
    <property type="evidence" value="ECO:0007669"/>
    <property type="project" value="InterPro"/>
</dbReference>
<dbReference type="FunFam" id="3.40.50.10810:FF:000008">
    <property type="entry name" value="Chromatin structure-remodeling complex subunit snf21"/>
    <property type="match status" value="1"/>
</dbReference>
<dbReference type="InterPro" id="IPR001650">
    <property type="entry name" value="Helicase_C-like"/>
</dbReference>
<dbReference type="PROSITE" id="PS51666">
    <property type="entry name" value="QLQ"/>
    <property type="match status" value="1"/>
</dbReference>
<protein>
    <submittedName>
        <fullName evidence="17">ATP-dependent DNA helicase Snf21</fullName>
    </submittedName>
</protein>
<dbReference type="Gene3D" id="1.20.5.170">
    <property type="match status" value="1"/>
</dbReference>
<dbReference type="EMBL" id="JANBQB010000096">
    <property type="protein sequence ID" value="KAJ1982250.1"/>
    <property type="molecule type" value="Genomic_DNA"/>
</dbReference>
<dbReference type="SUPFAM" id="SSF47370">
    <property type="entry name" value="Bromodomain"/>
    <property type="match status" value="1"/>
</dbReference>
<feature type="region of interest" description="Disordered" evidence="11">
    <location>
        <begin position="239"/>
        <end position="266"/>
    </location>
</feature>
<evidence type="ECO:0000256" key="1">
    <source>
        <dbReference type="ARBA" id="ARBA00004123"/>
    </source>
</evidence>
<dbReference type="CDD" id="cd17996">
    <property type="entry name" value="DEXHc_SMARCA2_SMARCA4"/>
    <property type="match status" value="1"/>
</dbReference>
<dbReference type="Pfam" id="PF00176">
    <property type="entry name" value="SNF2-rel_dom"/>
    <property type="match status" value="1"/>
</dbReference>
<dbReference type="SUPFAM" id="SSF52540">
    <property type="entry name" value="P-loop containing nucleoside triphosphate hydrolases"/>
    <property type="match status" value="2"/>
</dbReference>
<dbReference type="GO" id="GO:0005634">
    <property type="term" value="C:nucleus"/>
    <property type="evidence" value="ECO:0007669"/>
    <property type="project" value="UniProtKB-SubCell"/>
</dbReference>
<evidence type="ECO:0000256" key="3">
    <source>
        <dbReference type="ARBA" id="ARBA00022801"/>
    </source>
</evidence>
<dbReference type="Pfam" id="PF00439">
    <property type="entry name" value="Bromodomain"/>
    <property type="match status" value="1"/>
</dbReference>
<evidence type="ECO:0000259" key="13">
    <source>
        <dbReference type="PROSITE" id="PS51192"/>
    </source>
</evidence>
<keyword evidence="5" id="KW-0067">ATP-binding</keyword>
<evidence type="ECO:0000256" key="2">
    <source>
        <dbReference type="ARBA" id="ARBA00022741"/>
    </source>
</evidence>
<feature type="region of interest" description="Disordered" evidence="11">
    <location>
        <begin position="1139"/>
        <end position="1255"/>
    </location>
</feature>
<dbReference type="PROSITE" id="PS51194">
    <property type="entry name" value="HELICASE_CTER"/>
    <property type="match status" value="1"/>
</dbReference>
<keyword evidence="7 10" id="KW-0103">Bromodomain</keyword>
<dbReference type="InterPro" id="IPR001487">
    <property type="entry name" value="Bromodomain"/>
</dbReference>
<dbReference type="GO" id="GO:0006355">
    <property type="term" value="P:regulation of DNA-templated transcription"/>
    <property type="evidence" value="ECO:0007669"/>
    <property type="project" value="InterPro"/>
</dbReference>
<dbReference type="GO" id="GO:0004386">
    <property type="term" value="F:helicase activity"/>
    <property type="evidence" value="ECO:0007669"/>
    <property type="project" value="UniProtKB-KW"/>
</dbReference>
<feature type="compositionally biased region" description="Polar residues" evidence="11">
    <location>
        <begin position="249"/>
        <end position="265"/>
    </location>
</feature>
<dbReference type="CDD" id="cd18793">
    <property type="entry name" value="SF2_C_SNF"/>
    <property type="match status" value="1"/>
</dbReference>
<evidence type="ECO:0000259" key="16">
    <source>
        <dbReference type="PROSITE" id="PS51666"/>
    </source>
</evidence>
<evidence type="ECO:0000256" key="6">
    <source>
        <dbReference type="ARBA" id="ARBA00023015"/>
    </source>
</evidence>
<dbReference type="PRINTS" id="PR00503">
    <property type="entry name" value="BROMODOMAIN"/>
</dbReference>
<dbReference type="GO" id="GO:1902494">
    <property type="term" value="C:catalytic complex"/>
    <property type="evidence" value="ECO:0007669"/>
    <property type="project" value="UniProtKB-ARBA"/>
</dbReference>
<evidence type="ECO:0000256" key="5">
    <source>
        <dbReference type="ARBA" id="ARBA00022840"/>
    </source>
</evidence>
<dbReference type="PROSITE" id="PS51204">
    <property type="entry name" value="HSA"/>
    <property type="match status" value="1"/>
</dbReference>
<dbReference type="FunFam" id="3.40.50.300:FF:000843">
    <property type="entry name" value="Chromatin structure-remodeling complex subunit snf21"/>
    <property type="match status" value="1"/>
</dbReference>
<keyword evidence="2" id="KW-0547">Nucleotide-binding</keyword>
<evidence type="ECO:0000313" key="18">
    <source>
        <dbReference type="Proteomes" id="UP001151582"/>
    </source>
</evidence>
<evidence type="ECO:0000256" key="11">
    <source>
        <dbReference type="SAM" id="MobiDB-lite"/>
    </source>
</evidence>
<name>A0A9W8B3S9_9FUNG</name>
<dbReference type="SMART" id="SM01314">
    <property type="entry name" value="SnAC"/>
    <property type="match status" value="1"/>
</dbReference>
<feature type="domain" description="QLQ" evidence="16">
    <location>
        <begin position="109"/>
        <end position="144"/>
    </location>
</feature>
<dbReference type="OrthoDB" id="5857104at2759"/>
<dbReference type="PROSITE" id="PS50014">
    <property type="entry name" value="BROMODOMAIN_2"/>
    <property type="match status" value="1"/>
</dbReference>
<dbReference type="SMART" id="SM00297">
    <property type="entry name" value="BROMO"/>
    <property type="match status" value="1"/>
</dbReference>
<dbReference type="SMART" id="SM00573">
    <property type="entry name" value="HSA"/>
    <property type="match status" value="1"/>
</dbReference>
<evidence type="ECO:0000259" key="14">
    <source>
        <dbReference type="PROSITE" id="PS51194"/>
    </source>
</evidence>
<dbReference type="PANTHER" id="PTHR10799">
    <property type="entry name" value="SNF2/RAD54 HELICASE FAMILY"/>
    <property type="match status" value="1"/>
</dbReference>
<dbReference type="PROSITE" id="PS00633">
    <property type="entry name" value="BROMODOMAIN_1"/>
    <property type="match status" value="1"/>
</dbReference>
<keyword evidence="4 17" id="KW-0347">Helicase</keyword>
<dbReference type="SMART" id="SM00487">
    <property type="entry name" value="DEXDc"/>
    <property type="match status" value="1"/>
</dbReference>
<dbReference type="InterPro" id="IPR027417">
    <property type="entry name" value="P-loop_NTPase"/>
</dbReference>
<dbReference type="SMART" id="SM00490">
    <property type="entry name" value="HELICc"/>
    <property type="match status" value="1"/>
</dbReference>
<evidence type="ECO:0000259" key="15">
    <source>
        <dbReference type="PROSITE" id="PS51204"/>
    </source>
</evidence>
<dbReference type="InterPro" id="IPR036427">
    <property type="entry name" value="Bromodomain-like_sf"/>
</dbReference>
<dbReference type="PROSITE" id="PS51192">
    <property type="entry name" value="HELICASE_ATP_BIND_1"/>
    <property type="match status" value="1"/>
</dbReference>
<comment type="subcellular location">
    <subcellularLocation>
        <location evidence="1">Nucleus</location>
    </subcellularLocation>
</comment>
<keyword evidence="8" id="KW-0804">Transcription</keyword>
<keyword evidence="9" id="KW-0539">Nucleus</keyword>
<dbReference type="InterPro" id="IPR029295">
    <property type="entry name" value="SnAC"/>
</dbReference>
<evidence type="ECO:0000259" key="12">
    <source>
        <dbReference type="PROSITE" id="PS50014"/>
    </source>
</evidence>
<reference evidence="17" key="1">
    <citation type="submission" date="2022-07" db="EMBL/GenBank/DDBJ databases">
        <title>Phylogenomic reconstructions and comparative analyses of Kickxellomycotina fungi.</title>
        <authorList>
            <person name="Reynolds N.K."/>
            <person name="Stajich J.E."/>
            <person name="Barry K."/>
            <person name="Grigoriev I.V."/>
            <person name="Crous P."/>
            <person name="Smith M.E."/>
        </authorList>
    </citation>
    <scope>NUCLEOTIDE SEQUENCE</scope>
    <source>
        <strain evidence="17">RSA 567</strain>
    </source>
</reference>
<dbReference type="Gene3D" id="3.40.50.10810">
    <property type="entry name" value="Tandem AAA-ATPase domain"/>
    <property type="match status" value="1"/>
</dbReference>
<feature type="region of interest" description="Disordered" evidence="11">
    <location>
        <begin position="1416"/>
        <end position="1439"/>
    </location>
</feature>
<feature type="domain" description="Helicase C-terminal" evidence="14">
    <location>
        <begin position="838"/>
        <end position="999"/>
    </location>
</feature>
<dbReference type="GO" id="GO:0006366">
    <property type="term" value="P:transcription by RNA polymerase II"/>
    <property type="evidence" value="ECO:0007669"/>
    <property type="project" value="UniProtKB-ARBA"/>
</dbReference>
<dbReference type="GO" id="GO:0006338">
    <property type="term" value="P:chromatin remodeling"/>
    <property type="evidence" value="ECO:0007669"/>
    <property type="project" value="UniProtKB-ARBA"/>
</dbReference>
<feature type="domain" description="HSA" evidence="15">
    <location>
        <begin position="346"/>
        <end position="418"/>
    </location>
</feature>
<evidence type="ECO:0000313" key="17">
    <source>
        <dbReference type="EMBL" id="KAJ1982250.1"/>
    </source>
</evidence>
<dbReference type="GO" id="GO:0005524">
    <property type="term" value="F:ATP binding"/>
    <property type="evidence" value="ECO:0007669"/>
    <property type="project" value="UniProtKB-KW"/>
</dbReference>
<dbReference type="InterPro" id="IPR018359">
    <property type="entry name" value="Bromodomain_CS"/>
</dbReference>
<feature type="compositionally biased region" description="Polar residues" evidence="11">
    <location>
        <begin position="1416"/>
        <end position="1434"/>
    </location>
</feature>
<dbReference type="Pfam" id="PF14619">
    <property type="entry name" value="SnAC"/>
    <property type="match status" value="1"/>
</dbReference>
<keyword evidence="3" id="KW-0378">Hydrolase</keyword>
<dbReference type="Gene3D" id="3.40.50.300">
    <property type="entry name" value="P-loop containing nucleotide triphosphate hydrolases"/>
    <property type="match status" value="1"/>
</dbReference>
<dbReference type="InterPro" id="IPR014001">
    <property type="entry name" value="Helicase_ATP-bd"/>
</dbReference>